<dbReference type="RefSeq" id="WP_181614427.1">
    <property type="nucleotide sequence ID" value="NZ_BAABAM010000011.1"/>
</dbReference>
<keyword evidence="2" id="KW-1185">Reference proteome</keyword>
<evidence type="ECO:0000313" key="1">
    <source>
        <dbReference type="EMBL" id="MBA2895721.1"/>
    </source>
</evidence>
<dbReference type="EMBL" id="JACDUR010000007">
    <property type="protein sequence ID" value="MBA2895721.1"/>
    <property type="molecule type" value="Genomic_DNA"/>
</dbReference>
<comment type="caution">
    <text evidence="1">The sequence shown here is derived from an EMBL/GenBank/DDBJ whole genome shotgun (WGS) entry which is preliminary data.</text>
</comment>
<dbReference type="SUPFAM" id="SSF81301">
    <property type="entry name" value="Nucleotidyltransferase"/>
    <property type="match status" value="1"/>
</dbReference>
<name>A0A7W0HUF1_9ACTN</name>
<evidence type="ECO:0000313" key="2">
    <source>
        <dbReference type="Proteomes" id="UP000530928"/>
    </source>
</evidence>
<reference evidence="1 2" key="1">
    <citation type="submission" date="2020-07" db="EMBL/GenBank/DDBJ databases">
        <title>Genomic Encyclopedia of Type Strains, Phase IV (KMG-IV): sequencing the most valuable type-strain genomes for metagenomic binning, comparative biology and taxonomic classification.</title>
        <authorList>
            <person name="Goeker M."/>
        </authorList>
    </citation>
    <scope>NUCLEOTIDE SEQUENCE [LARGE SCALE GENOMIC DNA]</scope>
    <source>
        <strain evidence="1 2">DSM 45533</strain>
    </source>
</reference>
<dbReference type="Proteomes" id="UP000530928">
    <property type="component" value="Unassembled WGS sequence"/>
</dbReference>
<organism evidence="1 2">
    <name type="scientific">Nonomuraea soli</name>
    <dbReference type="NCBI Taxonomy" id="1032476"/>
    <lineage>
        <taxon>Bacteria</taxon>
        <taxon>Bacillati</taxon>
        <taxon>Actinomycetota</taxon>
        <taxon>Actinomycetes</taxon>
        <taxon>Streptosporangiales</taxon>
        <taxon>Streptosporangiaceae</taxon>
        <taxon>Nonomuraea</taxon>
    </lineage>
</organism>
<gene>
    <name evidence="1" type="ORF">HNR30_007107</name>
</gene>
<sequence>MNEDPLVRLRDAVARTRELVRNRAATGLHHEEADPAIGTIGTDSARGFDPFPLLEALHGHGARAVVIGQVAGIMHGSAELTGDLDLLWDGDPGQAAALAAAFVSVGAVLNDDDGAPVPCEPESFLRPKVQFTTAGASGDCCTPALPWGELRVAELLERAVVVAGGGIEVRYVAREDLIAMRRAVGRPKDVRRADELEALGAS</sequence>
<accession>A0A7W0HUF1</accession>
<evidence type="ECO:0008006" key="3">
    <source>
        <dbReference type="Google" id="ProtNLM"/>
    </source>
</evidence>
<proteinExistence type="predicted"/>
<protein>
    <recommendedName>
        <fullName evidence="3">Nucleotidyltransferase family protein</fullName>
    </recommendedName>
</protein>
<dbReference type="AlphaFoldDB" id="A0A7W0HUF1"/>
<dbReference type="Gene3D" id="3.30.460.40">
    <property type="match status" value="1"/>
</dbReference>
<dbReference type="InterPro" id="IPR043519">
    <property type="entry name" value="NT_sf"/>
</dbReference>